<keyword evidence="3" id="KW-1185">Reference proteome</keyword>
<dbReference type="EMBL" id="JAIWYP010000003">
    <property type="protein sequence ID" value="KAH3850577.1"/>
    <property type="molecule type" value="Genomic_DNA"/>
</dbReference>
<organism evidence="2 3">
    <name type="scientific">Dreissena polymorpha</name>
    <name type="common">Zebra mussel</name>
    <name type="synonym">Mytilus polymorpha</name>
    <dbReference type="NCBI Taxonomy" id="45954"/>
    <lineage>
        <taxon>Eukaryota</taxon>
        <taxon>Metazoa</taxon>
        <taxon>Spiralia</taxon>
        <taxon>Lophotrochozoa</taxon>
        <taxon>Mollusca</taxon>
        <taxon>Bivalvia</taxon>
        <taxon>Autobranchia</taxon>
        <taxon>Heteroconchia</taxon>
        <taxon>Euheterodonta</taxon>
        <taxon>Imparidentia</taxon>
        <taxon>Neoheterodontei</taxon>
        <taxon>Myida</taxon>
        <taxon>Dreissenoidea</taxon>
        <taxon>Dreissenidae</taxon>
        <taxon>Dreissena</taxon>
    </lineage>
</organism>
<comment type="caution">
    <text evidence="2">The sequence shown here is derived from an EMBL/GenBank/DDBJ whole genome shotgun (WGS) entry which is preliminary data.</text>
</comment>
<accession>A0A9D4R1H7</accession>
<dbReference type="AlphaFoldDB" id="A0A9D4R1H7"/>
<feature type="region of interest" description="Disordered" evidence="1">
    <location>
        <begin position="1"/>
        <end position="100"/>
    </location>
</feature>
<dbReference type="Proteomes" id="UP000828390">
    <property type="component" value="Unassembled WGS sequence"/>
</dbReference>
<feature type="compositionally biased region" description="Basic residues" evidence="1">
    <location>
        <begin position="1"/>
        <end position="22"/>
    </location>
</feature>
<reference evidence="2" key="2">
    <citation type="submission" date="2020-11" db="EMBL/GenBank/DDBJ databases">
        <authorList>
            <person name="McCartney M.A."/>
            <person name="Auch B."/>
            <person name="Kono T."/>
            <person name="Mallez S."/>
            <person name="Becker A."/>
            <person name="Gohl D.M."/>
            <person name="Silverstein K.A.T."/>
            <person name="Koren S."/>
            <person name="Bechman K.B."/>
            <person name="Herman A."/>
            <person name="Abrahante J.E."/>
            <person name="Garbe J."/>
        </authorList>
    </citation>
    <scope>NUCLEOTIDE SEQUENCE</scope>
    <source>
        <strain evidence="2">Duluth1</strain>
        <tissue evidence="2">Whole animal</tissue>
    </source>
</reference>
<name>A0A9D4R1H7_DREPO</name>
<proteinExistence type="predicted"/>
<protein>
    <submittedName>
        <fullName evidence="2">Uncharacterized protein</fullName>
    </submittedName>
</protein>
<evidence type="ECO:0000313" key="2">
    <source>
        <dbReference type="EMBL" id="KAH3850577.1"/>
    </source>
</evidence>
<feature type="compositionally biased region" description="Basic and acidic residues" evidence="1">
    <location>
        <begin position="75"/>
        <end position="84"/>
    </location>
</feature>
<evidence type="ECO:0000256" key="1">
    <source>
        <dbReference type="SAM" id="MobiDB-lite"/>
    </source>
</evidence>
<evidence type="ECO:0000313" key="3">
    <source>
        <dbReference type="Proteomes" id="UP000828390"/>
    </source>
</evidence>
<reference evidence="2" key="1">
    <citation type="journal article" date="2019" name="bioRxiv">
        <title>The Genome of the Zebra Mussel, Dreissena polymorpha: A Resource for Invasive Species Research.</title>
        <authorList>
            <person name="McCartney M.A."/>
            <person name="Auch B."/>
            <person name="Kono T."/>
            <person name="Mallez S."/>
            <person name="Zhang Y."/>
            <person name="Obille A."/>
            <person name="Becker A."/>
            <person name="Abrahante J.E."/>
            <person name="Garbe J."/>
            <person name="Badalamenti J.P."/>
            <person name="Herman A."/>
            <person name="Mangelson H."/>
            <person name="Liachko I."/>
            <person name="Sullivan S."/>
            <person name="Sone E.D."/>
            <person name="Koren S."/>
            <person name="Silverstein K.A.T."/>
            <person name="Beckman K.B."/>
            <person name="Gohl D.M."/>
        </authorList>
    </citation>
    <scope>NUCLEOTIDE SEQUENCE</scope>
    <source>
        <strain evidence="2">Duluth1</strain>
        <tissue evidence="2">Whole animal</tissue>
    </source>
</reference>
<gene>
    <name evidence="2" type="ORF">DPMN_092999</name>
</gene>
<sequence length="153" mass="16847">MSGRGRGVRRRVGKAVAKRGHREGRGMRAAVDPAPVKEQRASRLRRNATETAPEPEPALAPVPRTEPEEAVAAEPPEKRRRADENAANGEVIDFRTADGLPRGHNVGEHEALACNANDNLPKLRLSRMDYFHRISILLRQTNDGVSIRVPLVA</sequence>